<comment type="caution">
    <text evidence="2">The sequence shown here is derived from an EMBL/GenBank/DDBJ whole genome shotgun (WGS) entry which is preliminary data.</text>
</comment>
<feature type="chain" id="PRO_5017374115" evidence="1">
    <location>
        <begin position="31"/>
        <end position="54"/>
    </location>
</feature>
<reference evidence="2 3" key="1">
    <citation type="journal article" date="2018" name="Front. Plant Sci.">
        <title>Red Clover (Trifolium pratense) and Zigzag Clover (T. medium) - A Picture of Genomic Similarities and Differences.</title>
        <authorList>
            <person name="Dluhosova J."/>
            <person name="Istvanek J."/>
            <person name="Nedelnik J."/>
            <person name="Repkova J."/>
        </authorList>
    </citation>
    <scope>NUCLEOTIDE SEQUENCE [LARGE SCALE GENOMIC DNA]</scope>
    <source>
        <strain evidence="3">cv. 10/8</strain>
        <tissue evidence="2">Leaf</tissue>
    </source>
</reference>
<keyword evidence="1" id="KW-0732">Signal</keyword>
<evidence type="ECO:0000256" key="1">
    <source>
        <dbReference type="SAM" id="SignalP"/>
    </source>
</evidence>
<dbReference type="AlphaFoldDB" id="A0A392RBX9"/>
<dbReference type="Proteomes" id="UP000265520">
    <property type="component" value="Unassembled WGS sequence"/>
</dbReference>
<accession>A0A392RBX9</accession>
<evidence type="ECO:0000313" key="2">
    <source>
        <dbReference type="EMBL" id="MCI33759.1"/>
    </source>
</evidence>
<name>A0A392RBX9_9FABA</name>
<sequence length="54" mass="5735">LFPLVSAPRAAPAAPRAILFFFFLVPAPRAAPAAPRAAQSDPVLTVDSWLTVDF</sequence>
<feature type="signal peptide" evidence="1">
    <location>
        <begin position="1"/>
        <end position="30"/>
    </location>
</feature>
<keyword evidence="3" id="KW-1185">Reference proteome</keyword>
<dbReference type="EMBL" id="LXQA010207243">
    <property type="protein sequence ID" value="MCI33759.1"/>
    <property type="molecule type" value="Genomic_DNA"/>
</dbReference>
<proteinExistence type="predicted"/>
<evidence type="ECO:0000313" key="3">
    <source>
        <dbReference type="Proteomes" id="UP000265520"/>
    </source>
</evidence>
<organism evidence="2 3">
    <name type="scientific">Trifolium medium</name>
    <dbReference type="NCBI Taxonomy" id="97028"/>
    <lineage>
        <taxon>Eukaryota</taxon>
        <taxon>Viridiplantae</taxon>
        <taxon>Streptophyta</taxon>
        <taxon>Embryophyta</taxon>
        <taxon>Tracheophyta</taxon>
        <taxon>Spermatophyta</taxon>
        <taxon>Magnoliopsida</taxon>
        <taxon>eudicotyledons</taxon>
        <taxon>Gunneridae</taxon>
        <taxon>Pentapetalae</taxon>
        <taxon>rosids</taxon>
        <taxon>fabids</taxon>
        <taxon>Fabales</taxon>
        <taxon>Fabaceae</taxon>
        <taxon>Papilionoideae</taxon>
        <taxon>50 kb inversion clade</taxon>
        <taxon>NPAAA clade</taxon>
        <taxon>Hologalegina</taxon>
        <taxon>IRL clade</taxon>
        <taxon>Trifolieae</taxon>
        <taxon>Trifolium</taxon>
    </lineage>
</organism>
<feature type="non-terminal residue" evidence="2">
    <location>
        <position position="1"/>
    </location>
</feature>
<protein>
    <submittedName>
        <fullName evidence="2">Uncharacterized protein</fullName>
    </submittedName>
</protein>